<gene>
    <name evidence="8" type="ORF">B0A52_03302</name>
</gene>
<dbReference type="GO" id="GO:0006351">
    <property type="term" value="P:DNA-templated transcription"/>
    <property type="evidence" value="ECO:0007669"/>
    <property type="project" value="InterPro"/>
</dbReference>
<organism evidence="8 9">
    <name type="scientific">Exophiala mesophila</name>
    <name type="common">Black yeast-like fungus</name>
    <dbReference type="NCBI Taxonomy" id="212818"/>
    <lineage>
        <taxon>Eukaryota</taxon>
        <taxon>Fungi</taxon>
        <taxon>Dikarya</taxon>
        <taxon>Ascomycota</taxon>
        <taxon>Pezizomycotina</taxon>
        <taxon>Eurotiomycetes</taxon>
        <taxon>Chaetothyriomycetidae</taxon>
        <taxon>Chaetothyriales</taxon>
        <taxon>Herpotrichiellaceae</taxon>
        <taxon>Exophiala</taxon>
    </lineage>
</organism>
<dbReference type="GO" id="GO:0003677">
    <property type="term" value="F:DNA binding"/>
    <property type="evidence" value="ECO:0007669"/>
    <property type="project" value="InterPro"/>
</dbReference>
<reference evidence="8 9" key="1">
    <citation type="submission" date="2017-03" db="EMBL/GenBank/DDBJ databases">
        <title>Genomes of endolithic fungi from Antarctica.</title>
        <authorList>
            <person name="Coleine C."/>
            <person name="Masonjones S."/>
            <person name="Stajich J.E."/>
        </authorList>
    </citation>
    <scope>NUCLEOTIDE SEQUENCE [LARGE SCALE GENOMIC DNA]</scope>
    <source>
        <strain evidence="8 9">CCFEE 6314</strain>
    </source>
</reference>
<dbReference type="CDD" id="cd12148">
    <property type="entry name" value="fungal_TF_MHR"/>
    <property type="match status" value="1"/>
</dbReference>
<sequence>MDLLVEQSPFLVHAIIALSALYMTPEDALNQNCPSSLVLSERHAALARHASALSTDRPSIHSIQANLILSLRELLCWTGLRAWMFTGVAIRQAQALRLGSEFNSRLTNRQKEINRRTFWSCFILDRLVSYCCSRPQMIDLYTVRLNLPSPQNAFVFDEHYQGFDLTSFSPPTAQVSHTGITPFFLLLVSLWAKAAYHVVGSGRKDAAHTPTNPKGSFNQIESKIINFIDQLPSSMMWSIENYKLHRSTGQARLFVSFHFLLNHARFIMHYEYLPQLDSPAPEQVDSPDANQHIEAHELDEKVVSASVSSAEQISTMVCELKNLDLSDASTLQSIFAANALTAAASVQMWIRHTELSDGETTDLAEGRFLQITTLISSWQEHWPVAPAWIDTLDSIKQLYQASYLGQWASVPEVDDPGNMPADIPSPASNPSNGDTSTAVCEGNGVPDPSQVSQRLFDKLRITLLAALERTPVKKRLNNALIRTLREHMWQFNANQDHPSRLSTESFLDGIWADLDNVDLDFPLDTDTFY</sequence>
<evidence type="ECO:0000256" key="5">
    <source>
        <dbReference type="ARBA" id="ARBA00023242"/>
    </source>
</evidence>
<dbReference type="InterPro" id="IPR050815">
    <property type="entry name" value="TF_fung"/>
</dbReference>
<dbReference type="AlphaFoldDB" id="A0A438NBA8"/>
<evidence type="ECO:0000313" key="9">
    <source>
        <dbReference type="Proteomes" id="UP000288859"/>
    </source>
</evidence>
<name>A0A438NBA8_EXOME</name>
<dbReference type="GO" id="GO:0000981">
    <property type="term" value="F:DNA-binding transcription factor activity, RNA polymerase II-specific"/>
    <property type="evidence" value="ECO:0007669"/>
    <property type="project" value="InterPro"/>
</dbReference>
<evidence type="ECO:0000256" key="4">
    <source>
        <dbReference type="ARBA" id="ARBA00023163"/>
    </source>
</evidence>
<dbReference type="PANTHER" id="PTHR47338:SF11">
    <property type="entry name" value="ZN(II)2CYS6 TRANSCRIPTION FACTOR (EUROFUNG)"/>
    <property type="match status" value="1"/>
</dbReference>
<dbReference type="Proteomes" id="UP000288859">
    <property type="component" value="Unassembled WGS sequence"/>
</dbReference>
<dbReference type="SMART" id="SM00906">
    <property type="entry name" value="Fungal_trans"/>
    <property type="match status" value="1"/>
</dbReference>
<evidence type="ECO:0000313" key="8">
    <source>
        <dbReference type="EMBL" id="RVX72949.1"/>
    </source>
</evidence>
<feature type="compositionally biased region" description="Polar residues" evidence="6">
    <location>
        <begin position="426"/>
        <end position="438"/>
    </location>
</feature>
<evidence type="ECO:0000259" key="7">
    <source>
        <dbReference type="SMART" id="SM00906"/>
    </source>
</evidence>
<feature type="region of interest" description="Disordered" evidence="6">
    <location>
        <begin position="414"/>
        <end position="449"/>
    </location>
</feature>
<dbReference type="OrthoDB" id="4356994at2759"/>
<dbReference type="GO" id="GO:0005634">
    <property type="term" value="C:nucleus"/>
    <property type="evidence" value="ECO:0007669"/>
    <property type="project" value="UniProtKB-SubCell"/>
</dbReference>
<dbReference type="Pfam" id="PF04082">
    <property type="entry name" value="Fungal_trans"/>
    <property type="match status" value="1"/>
</dbReference>
<comment type="caution">
    <text evidence="8">The sequence shown here is derived from an EMBL/GenBank/DDBJ whole genome shotgun (WGS) entry which is preliminary data.</text>
</comment>
<dbReference type="InterPro" id="IPR007219">
    <property type="entry name" value="XnlR_reg_dom"/>
</dbReference>
<feature type="domain" description="Xylanolytic transcriptional activator regulatory" evidence="7">
    <location>
        <begin position="82"/>
        <end position="154"/>
    </location>
</feature>
<dbReference type="PANTHER" id="PTHR47338">
    <property type="entry name" value="ZN(II)2CYS6 TRANSCRIPTION FACTOR (EUROFUNG)-RELATED"/>
    <property type="match status" value="1"/>
</dbReference>
<evidence type="ECO:0000256" key="2">
    <source>
        <dbReference type="ARBA" id="ARBA00022723"/>
    </source>
</evidence>
<keyword evidence="2" id="KW-0479">Metal-binding</keyword>
<evidence type="ECO:0000256" key="1">
    <source>
        <dbReference type="ARBA" id="ARBA00004123"/>
    </source>
</evidence>
<protein>
    <recommendedName>
        <fullName evidence="7">Xylanolytic transcriptional activator regulatory domain-containing protein</fullName>
    </recommendedName>
</protein>
<dbReference type="EMBL" id="NAJM01000010">
    <property type="protein sequence ID" value="RVX72949.1"/>
    <property type="molecule type" value="Genomic_DNA"/>
</dbReference>
<evidence type="ECO:0000256" key="3">
    <source>
        <dbReference type="ARBA" id="ARBA00023015"/>
    </source>
</evidence>
<keyword evidence="4" id="KW-0804">Transcription</keyword>
<evidence type="ECO:0000256" key="6">
    <source>
        <dbReference type="SAM" id="MobiDB-lite"/>
    </source>
</evidence>
<keyword evidence="5" id="KW-0539">Nucleus</keyword>
<dbReference type="GO" id="GO:0008270">
    <property type="term" value="F:zinc ion binding"/>
    <property type="evidence" value="ECO:0007669"/>
    <property type="project" value="InterPro"/>
</dbReference>
<proteinExistence type="predicted"/>
<comment type="subcellular location">
    <subcellularLocation>
        <location evidence="1">Nucleus</location>
    </subcellularLocation>
</comment>
<keyword evidence="3" id="KW-0805">Transcription regulation</keyword>
<accession>A0A438NBA8</accession>